<gene>
    <name evidence="11" type="primary">PTC4_0</name>
    <name evidence="11" type="ORF">Cantr_07692</name>
</gene>
<name>A0A367Y088_9ASCO</name>
<dbReference type="EMBL" id="QLNQ01000027">
    <property type="protein sequence ID" value="RCK59254.1"/>
    <property type="molecule type" value="Genomic_DNA"/>
</dbReference>
<evidence type="ECO:0000256" key="3">
    <source>
        <dbReference type="ARBA" id="ARBA00013081"/>
    </source>
</evidence>
<organism evidence="11 12">
    <name type="scientific">Candida viswanathii</name>
    <dbReference type="NCBI Taxonomy" id="5486"/>
    <lineage>
        <taxon>Eukaryota</taxon>
        <taxon>Fungi</taxon>
        <taxon>Dikarya</taxon>
        <taxon>Ascomycota</taxon>
        <taxon>Saccharomycotina</taxon>
        <taxon>Pichiomycetes</taxon>
        <taxon>Debaryomycetaceae</taxon>
        <taxon>Candida/Lodderomyces clade</taxon>
        <taxon>Candida</taxon>
    </lineage>
</organism>
<sequence>MGQLLSHPIEEKELDYKSHSNLTYCIGSMQGYRMTMEDAHNVKINEAENLAVFGVFDGHGGKNCSQYLADHLPRLIFQRLNKLAMAYYNRQIDSLSLQHIFSILKNSFFRVDHDLSHQSNLMNQGSTATVATIIDNYIVVANTGDSRCIASKNGVAKPLSFDHKPSTMGERVRIENSNGYILNNRINEVLALSRAFGDFKFKLPYLSSSRNKYIIENQKNLGDKLITLPPELFQVTVEPDLMVYDMSVLETPEFLVLACDGIWDCFKNDQLVKLIRHKLSLGWKLNKIVEYILNDSLTMANNYTGIGFDNMTLIIIAIHNKEGETVDKWYEKMTAKVLNEKGISS</sequence>
<accession>A0A367Y088</accession>
<dbReference type="OrthoDB" id="10264738at2759"/>
<comment type="caution">
    <text evidence="11">The sequence shown here is derived from an EMBL/GenBank/DDBJ whole genome shotgun (WGS) entry which is preliminary data.</text>
</comment>
<evidence type="ECO:0000313" key="12">
    <source>
        <dbReference type="Proteomes" id="UP000253472"/>
    </source>
</evidence>
<keyword evidence="5 9" id="KW-0378">Hydrolase</keyword>
<keyword evidence="6" id="KW-0460">Magnesium</keyword>
<dbReference type="GO" id="GO:0046872">
    <property type="term" value="F:metal ion binding"/>
    <property type="evidence" value="ECO:0007669"/>
    <property type="project" value="UniProtKB-KW"/>
</dbReference>
<evidence type="ECO:0000313" key="11">
    <source>
        <dbReference type="EMBL" id="RCK59254.1"/>
    </source>
</evidence>
<dbReference type="STRING" id="5486.A0A367Y088"/>
<dbReference type="AlphaFoldDB" id="A0A367Y088"/>
<reference evidence="11 12" key="1">
    <citation type="submission" date="2018-06" db="EMBL/GenBank/DDBJ databases">
        <title>Whole genome sequencing of Candida tropicalis (genome annotated by CSBL at Korea University).</title>
        <authorList>
            <person name="Ahn J."/>
        </authorList>
    </citation>
    <scope>NUCLEOTIDE SEQUENCE [LARGE SCALE GENOMIC DNA]</scope>
    <source>
        <strain evidence="11 12">ATCC 20962</strain>
    </source>
</reference>
<dbReference type="PANTHER" id="PTHR13832">
    <property type="entry name" value="PROTEIN PHOSPHATASE 2C"/>
    <property type="match status" value="1"/>
</dbReference>
<protein>
    <recommendedName>
        <fullName evidence="3">protein-serine/threonine phosphatase</fullName>
        <ecNumber evidence="3">3.1.3.16</ecNumber>
    </recommendedName>
</protein>
<keyword evidence="7 9" id="KW-0904">Protein phosphatase</keyword>
<dbReference type="InterPro" id="IPR000222">
    <property type="entry name" value="PP2C_BS"/>
</dbReference>
<dbReference type="Proteomes" id="UP000253472">
    <property type="component" value="Unassembled WGS sequence"/>
</dbReference>
<dbReference type="SUPFAM" id="SSF81606">
    <property type="entry name" value="PP2C-like"/>
    <property type="match status" value="1"/>
</dbReference>
<dbReference type="InterPro" id="IPR036457">
    <property type="entry name" value="PPM-type-like_dom_sf"/>
</dbReference>
<keyword evidence="4" id="KW-0479">Metal-binding</keyword>
<evidence type="ECO:0000256" key="8">
    <source>
        <dbReference type="ARBA" id="ARBA00023211"/>
    </source>
</evidence>
<proteinExistence type="inferred from homology"/>
<dbReference type="CDD" id="cd00143">
    <property type="entry name" value="PP2Cc"/>
    <property type="match status" value="1"/>
</dbReference>
<comment type="cofactor">
    <cofactor evidence="1">
        <name>Mn(2+)</name>
        <dbReference type="ChEBI" id="CHEBI:29035"/>
    </cofactor>
</comment>
<evidence type="ECO:0000256" key="1">
    <source>
        <dbReference type="ARBA" id="ARBA00001936"/>
    </source>
</evidence>
<dbReference type="PANTHER" id="PTHR13832:SF803">
    <property type="entry name" value="PROTEIN PHOSPHATASE 1G"/>
    <property type="match status" value="1"/>
</dbReference>
<dbReference type="GO" id="GO:0004722">
    <property type="term" value="F:protein serine/threonine phosphatase activity"/>
    <property type="evidence" value="ECO:0007669"/>
    <property type="project" value="UniProtKB-EC"/>
</dbReference>
<feature type="domain" description="PPM-type phosphatase" evidence="10">
    <location>
        <begin position="23"/>
        <end position="318"/>
    </location>
</feature>
<evidence type="ECO:0000256" key="4">
    <source>
        <dbReference type="ARBA" id="ARBA00022723"/>
    </source>
</evidence>
<dbReference type="SMART" id="SM00332">
    <property type="entry name" value="PP2Cc"/>
    <property type="match status" value="1"/>
</dbReference>
<dbReference type="Pfam" id="PF00481">
    <property type="entry name" value="PP2C"/>
    <property type="match status" value="1"/>
</dbReference>
<dbReference type="PROSITE" id="PS01032">
    <property type="entry name" value="PPM_1"/>
    <property type="match status" value="1"/>
</dbReference>
<evidence type="ECO:0000256" key="9">
    <source>
        <dbReference type="RuleBase" id="RU003465"/>
    </source>
</evidence>
<dbReference type="Gene3D" id="3.60.40.10">
    <property type="entry name" value="PPM-type phosphatase domain"/>
    <property type="match status" value="1"/>
</dbReference>
<evidence type="ECO:0000256" key="7">
    <source>
        <dbReference type="ARBA" id="ARBA00022912"/>
    </source>
</evidence>
<evidence type="ECO:0000259" key="10">
    <source>
        <dbReference type="PROSITE" id="PS51746"/>
    </source>
</evidence>
<comment type="similarity">
    <text evidence="2 9">Belongs to the PP2C family.</text>
</comment>
<dbReference type="PROSITE" id="PS51746">
    <property type="entry name" value="PPM_2"/>
    <property type="match status" value="1"/>
</dbReference>
<keyword evidence="8" id="KW-0464">Manganese</keyword>
<evidence type="ECO:0000256" key="2">
    <source>
        <dbReference type="ARBA" id="ARBA00006702"/>
    </source>
</evidence>
<keyword evidence="12" id="KW-1185">Reference proteome</keyword>
<dbReference type="InterPro" id="IPR015655">
    <property type="entry name" value="PP2C"/>
</dbReference>
<evidence type="ECO:0000256" key="5">
    <source>
        <dbReference type="ARBA" id="ARBA00022801"/>
    </source>
</evidence>
<dbReference type="InterPro" id="IPR001932">
    <property type="entry name" value="PPM-type_phosphatase-like_dom"/>
</dbReference>
<dbReference type="EC" id="3.1.3.16" evidence="3"/>
<evidence type="ECO:0000256" key="6">
    <source>
        <dbReference type="ARBA" id="ARBA00022842"/>
    </source>
</evidence>